<evidence type="ECO:0000313" key="5">
    <source>
        <dbReference type="Proteomes" id="UP000001645"/>
    </source>
</evidence>
<dbReference type="AlphaFoldDB" id="A0A803YQ60"/>
<evidence type="ECO:0000259" key="3">
    <source>
        <dbReference type="Pfam" id="PF18289"/>
    </source>
</evidence>
<dbReference type="Pfam" id="PF14908">
    <property type="entry name" value="HU-CCDC81_euk_1"/>
    <property type="match status" value="1"/>
</dbReference>
<feature type="domain" description="CCDC81 HU" evidence="3">
    <location>
        <begin position="118"/>
        <end position="191"/>
    </location>
</feature>
<name>A0A803YQ60_MELGA</name>
<accession>A0A803YQ60</accession>
<reference evidence="4" key="3">
    <citation type="submission" date="2025-09" db="UniProtKB">
        <authorList>
            <consortium name="Ensembl"/>
        </authorList>
    </citation>
    <scope>IDENTIFICATION</scope>
</reference>
<feature type="domain" description="CCDC81 HU" evidence="2">
    <location>
        <begin position="38"/>
        <end position="106"/>
    </location>
</feature>
<gene>
    <name evidence="4" type="primary">LOC109370442</name>
</gene>
<dbReference type="Ensembl" id="ENSMGAT00000030548.1">
    <property type="protein sequence ID" value="ENSMGAP00000033908.1"/>
    <property type="gene ID" value="ENSMGAG00000017670.1"/>
</dbReference>
<evidence type="ECO:0000256" key="1">
    <source>
        <dbReference type="SAM" id="MobiDB-lite"/>
    </source>
</evidence>
<dbReference type="InterPro" id="IPR028034">
    <property type="entry name" value="HU-CCDC81"/>
</dbReference>
<feature type="region of interest" description="Disordered" evidence="1">
    <location>
        <begin position="282"/>
        <end position="439"/>
    </location>
</feature>
<dbReference type="PANTHER" id="PTHR14362:SF2">
    <property type="entry name" value="COILED-COIL DOMAIN-CONTAINING PROTEIN 81"/>
    <property type="match status" value="1"/>
</dbReference>
<dbReference type="InterPro" id="IPR040673">
    <property type="entry name" value="CCDC81_HU_dom_2"/>
</dbReference>
<evidence type="ECO:0000259" key="2">
    <source>
        <dbReference type="Pfam" id="PF14908"/>
    </source>
</evidence>
<proteinExistence type="predicted"/>
<dbReference type="GeneTree" id="ENSGT00390000011985"/>
<keyword evidence="5" id="KW-1185">Reference proteome</keyword>
<organism evidence="4 5">
    <name type="scientific">Meleagris gallopavo</name>
    <name type="common">Wild turkey</name>
    <dbReference type="NCBI Taxonomy" id="9103"/>
    <lineage>
        <taxon>Eukaryota</taxon>
        <taxon>Metazoa</taxon>
        <taxon>Chordata</taxon>
        <taxon>Craniata</taxon>
        <taxon>Vertebrata</taxon>
        <taxon>Euteleostomi</taxon>
        <taxon>Archelosauria</taxon>
        <taxon>Archosauria</taxon>
        <taxon>Dinosauria</taxon>
        <taxon>Saurischia</taxon>
        <taxon>Theropoda</taxon>
        <taxon>Coelurosauria</taxon>
        <taxon>Aves</taxon>
        <taxon>Neognathae</taxon>
        <taxon>Galloanserae</taxon>
        <taxon>Galliformes</taxon>
        <taxon>Phasianidae</taxon>
        <taxon>Meleagridinae</taxon>
        <taxon>Meleagris</taxon>
    </lineage>
</organism>
<evidence type="ECO:0000313" key="4">
    <source>
        <dbReference type="Ensembl" id="ENSMGAP00000033908.1"/>
    </source>
</evidence>
<sequence>MSSHVAVADAQHPAAVKRAKIKFWEDGPATQRDYGMPEVTTKERVAVWDAVAAYIQEQLLLRKDVRIPTFGSFSMASEGVEAEDGTVTLQWPAFRLARNLVGSHNLMEREECPTGHKEVEPLKYAEVAAAASVTWQTGTACIFDTTSLVFHCLRKGENIAFVLKDIGVLLIEEMRVQMKFYYDFLERINGKESLEKVVLKVPWLLDMVVSRVAAVASLTSSGRVVVFPWFKREFVPKPPPGKPRRASKVPVPPLGQDKKEECPELPPLPSWIHVTFLVEKPPEEKKTKKTSNVQKKASQLPAIPEASSAKKKPQKKKAAKSCTESKAVTEMGPAQAAQAPSDKEEQHSVLSVVKATTGGGVPEKAQAKAKPRSHHGAPAVQQTPLAALWSRSSETSLLEERTHNASPAVPLTHKGTRPRQGQPPKSRAGLPGWEMSCPR</sequence>
<protein>
    <recommendedName>
        <fullName evidence="6">CCDC81 HU domain-containing protein</fullName>
    </recommendedName>
</protein>
<dbReference type="Pfam" id="PF18289">
    <property type="entry name" value="HU-CCDC81_euk_2"/>
    <property type="match status" value="1"/>
</dbReference>
<reference evidence="4 5" key="1">
    <citation type="journal article" date="2010" name="PLoS Biol.">
        <title>Multi-platform next-generation sequencing of the domestic turkey (Meleagris gallopavo): genome assembly and analysis.</title>
        <authorList>
            <person name="Dalloul R.A."/>
            <person name="Long J.A."/>
            <person name="Zimin A.V."/>
            <person name="Aslam L."/>
            <person name="Beal K."/>
            <person name="Blomberg L.A."/>
            <person name="Bouffard P."/>
            <person name="Burt D.W."/>
            <person name="Crasta O."/>
            <person name="Crooijmans R.P."/>
            <person name="Cooper K."/>
            <person name="Coulombe R.A."/>
            <person name="De S."/>
            <person name="Delany M.E."/>
            <person name="Dodgson J.B."/>
            <person name="Dong J.J."/>
            <person name="Evans C."/>
            <person name="Frederickson K.M."/>
            <person name="Flicek P."/>
            <person name="Florea L."/>
            <person name="Folkerts O."/>
            <person name="Groenen M.A."/>
            <person name="Harkins T.T."/>
            <person name="Herrero J."/>
            <person name="Hoffmann S."/>
            <person name="Megens H.J."/>
            <person name="Jiang A."/>
            <person name="de Jong P."/>
            <person name="Kaiser P."/>
            <person name="Kim H."/>
            <person name="Kim K.W."/>
            <person name="Kim S."/>
            <person name="Langenberger D."/>
            <person name="Lee M.K."/>
            <person name="Lee T."/>
            <person name="Mane S."/>
            <person name="Marcais G."/>
            <person name="Marz M."/>
            <person name="McElroy A.P."/>
            <person name="Modise T."/>
            <person name="Nefedov M."/>
            <person name="Notredame C."/>
            <person name="Paton I.R."/>
            <person name="Payne W.S."/>
            <person name="Pertea G."/>
            <person name="Prickett D."/>
            <person name="Puiu D."/>
            <person name="Qioa D."/>
            <person name="Raineri E."/>
            <person name="Ruffier M."/>
            <person name="Salzberg S.L."/>
            <person name="Schatz M.C."/>
            <person name="Scheuring C."/>
            <person name="Schmidt C.J."/>
            <person name="Schroeder S."/>
            <person name="Searle S.M."/>
            <person name="Smith E.J."/>
            <person name="Smith J."/>
            <person name="Sonstegard T.S."/>
            <person name="Stadler P.F."/>
            <person name="Tafer H."/>
            <person name="Tu Z.J."/>
            <person name="Van Tassell C.P."/>
            <person name="Vilella A.J."/>
            <person name="Williams K.P."/>
            <person name="Yorke J.A."/>
            <person name="Zhang L."/>
            <person name="Zhang H.B."/>
            <person name="Zhang X."/>
            <person name="Zhang Y."/>
            <person name="Reed K.M."/>
        </authorList>
    </citation>
    <scope>NUCLEOTIDE SEQUENCE [LARGE SCALE GENOMIC DNA]</scope>
</reference>
<dbReference type="PANTHER" id="PTHR14362">
    <property type="entry name" value="COILED-COIL DOMAIN-CONTAINING PROTEIN 81"/>
    <property type="match status" value="1"/>
</dbReference>
<feature type="compositionally biased region" description="Basic residues" evidence="1">
    <location>
        <begin position="309"/>
        <end position="319"/>
    </location>
</feature>
<dbReference type="InParanoid" id="A0A803YQ60"/>
<evidence type="ECO:0008006" key="6">
    <source>
        <dbReference type="Google" id="ProtNLM"/>
    </source>
</evidence>
<dbReference type="GO" id="GO:0005815">
    <property type="term" value="C:microtubule organizing center"/>
    <property type="evidence" value="ECO:0007669"/>
    <property type="project" value="TreeGrafter"/>
</dbReference>
<dbReference type="Proteomes" id="UP000001645">
    <property type="component" value="Chromosome 19"/>
</dbReference>
<reference evidence="4" key="2">
    <citation type="submission" date="2025-08" db="UniProtKB">
        <authorList>
            <consortium name="Ensembl"/>
        </authorList>
    </citation>
    <scope>IDENTIFICATION</scope>
</reference>
<dbReference type="InterPro" id="IPR026295">
    <property type="entry name" value="CCD81"/>
</dbReference>
<feature type="region of interest" description="Disordered" evidence="1">
    <location>
        <begin position="238"/>
        <end position="266"/>
    </location>
</feature>